<dbReference type="InterPro" id="IPR000595">
    <property type="entry name" value="cNMP-bd_dom"/>
</dbReference>
<protein>
    <recommendedName>
        <fullName evidence="6">Cyclic nucleotide-binding domain-containing protein</fullName>
    </recommendedName>
</protein>
<keyword evidence="5" id="KW-0407">Ion channel</keyword>
<evidence type="ECO:0000313" key="8">
    <source>
        <dbReference type="Proteomes" id="UP000626092"/>
    </source>
</evidence>
<keyword evidence="8" id="KW-1185">Reference proteome</keyword>
<dbReference type="GO" id="GO:0005249">
    <property type="term" value="F:voltage-gated potassium channel activity"/>
    <property type="evidence" value="ECO:0007669"/>
    <property type="project" value="InterPro"/>
</dbReference>
<keyword evidence="2" id="KW-0631">Potassium channel</keyword>
<keyword evidence="4" id="KW-0630">Potassium</keyword>
<dbReference type="AlphaFoldDB" id="A0A834FZU2"/>
<name>A0A834FZU2_RHOSS</name>
<proteinExistence type="predicted"/>
<keyword evidence="3" id="KW-0851">Voltage-gated channel</keyword>
<dbReference type="OrthoDB" id="1681268at2759"/>
<feature type="domain" description="Cyclic nucleotide-binding" evidence="6">
    <location>
        <begin position="1"/>
        <end position="44"/>
    </location>
</feature>
<keyword evidence="3" id="KW-0406">Ion transport</keyword>
<dbReference type="Proteomes" id="UP000626092">
    <property type="component" value="Unassembled WGS sequence"/>
</dbReference>
<evidence type="ECO:0000313" key="7">
    <source>
        <dbReference type="EMBL" id="KAF7121219.1"/>
    </source>
</evidence>
<dbReference type="PANTHER" id="PTHR45743:SF6">
    <property type="entry name" value="POTASSIUM CHANNEL KAT2"/>
    <property type="match status" value="1"/>
</dbReference>
<evidence type="ECO:0000256" key="2">
    <source>
        <dbReference type="ARBA" id="ARBA00022826"/>
    </source>
</evidence>
<dbReference type="GO" id="GO:0034702">
    <property type="term" value="C:monoatomic ion channel complex"/>
    <property type="evidence" value="ECO:0007669"/>
    <property type="project" value="UniProtKB-KW"/>
</dbReference>
<dbReference type="PROSITE" id="PS50042">
    <property type="entry name" value="CNMP_BINDING_3"/>
    <property type="match status" value="1"/>
</dbReference>
<keyword evidence="1" id="KW-0633">Potassium transport</keyword>
<evidence type="ECO:0000256" key="5">
    <source>
        <dbReference type="ARBA" id="ARBA00023303"/>
    </source>
</evidence>
<sequence length="127" mass="13897">MEAEYFPPRADVILENQTPTDFYVLVSGAVDFVVKIHGHDQVLGKAITETERDAKLSLCKATERNDPNLEVRGPALVSANISRLNMISDGKISLRFAKIHGHDQVLGKAITGEIFGETGFCATCHND</sequence>
<dbReference type="PANTHER" id="PTHR45743">
    <property type="entry name" value="POTASSIUM CHANNEL AKT1"/>
    <property type="match status" value="1"/>
</dbReference>
<comment type="caution">
    <text evidence="7">The sequence shown here is derived from an EMBL/GenBank/DDBJ whole genome shotgun (WGS) entry which is preliminary data.</text>
</comment>
<dbReference type="InterPro" id="IPR014710">
    <property type="entry name" value="RmlC-like_jellyroll"/>
</dbReference>
<evidence type="ECO:0000259" key="6">
    <source>
        <dbReference type="PROSITE" id="PS50042"/>
    </source>
</evidence>
<dbReference type="SUPFAM" id="SSF51206">
    <property type="entry name" value="cAMP-binding domain-like"/>
    <property type="match status" value="1"/>
</dbReference>
<accession>A0A834FZU2</accession>
<evidence type="ECO:0000256" key="3">
    <source>
        <dbReference type="ARBA" id="ARBA00022882"/>
    </source>
</evidence>
<dbReference type="EMBL" id="WJXA01000013">
    <property type="protein sequence ID" value="KAF7121219.1"/>
    <property type="molecule type" value="Genomic_DNA"/>
</dbReference>
<evidence type="ECO:0000256" key="1">
    <source>
        <dbReference type="ARBA" id="ARBA00022538"/>
    </source>
</evidence>
<dbReference type="Gene3D" id="2.60.120.10">
    <property type="entry name" value="Jelly Rolls"/>
    <property type="match status" value="1"/>
</dbReference>
<dbReference type="InterPro" id="IPR045319">
    <property type="entry name" value="KAT/AKT"/>
</dbReference>
<evidence type="ECO:0000256" key="4">
    <source>
        <dbReference type="ARBA" id="ARBA00022958"/>
    </source>
</evidence>
<organism evidence="7 8">
    <name type="scientific">Rhododendron simsii</name>
    <name type="common">Sims's rhododendron</name>
    <dbReference type="NCBI Taxonomy" id="118357"/>
    <lineage>
        <taxon>Eukaryota</taxon>
        <taxon>Viridiplantae</taxon>
        <taxon>Streptophyta</taxon>
        <taxon>Embryophyta</taxon>
        <taxon>Tracheophyta</taxon>
        <taxon>Spermatophyta</taxon>
        <taxon>Magnoliopsida</taxon>
        <taxon>eudicotyledons</taxon>
        <taxon>Gunneridae</taxon>
        <taxon>Pentapetalae</taxon>
        <taxon>asterids</taxon>
        <taxon>Ericales</taxon>
        <taxon>Ericaceae</taxon>
        <taxon>Ericoideae</taxon>
        <taxon>Rhodoreae</taxon>
        <taxon>Rhododendron</taxon>
    </lineage>
</organism>
<gene>
    <name evidence="7" type="ORF">RHSIM_Rhsim13G0202900</name>
</gene>
<keyword evidence="3" id="KW-0813">Transport</keyword>
<dbReference type="InterPro" id="IPR018490">
    <property type="entry name" value="cNMP-bd_dom_sf"/>
</dbReference>
<reference evidence="7" key="1">
    <citation type="submission" date="2019-11" db="EMBL/GenBank/DDBJ databases">
        <authorList>
            <person name="Liu Y."/>
            <person name="Hou J."/>
            <person name="Li T.-Q."/>
            <person name="Guan C.-H."/>
            <person name="Wu X."/>
            <person name="Wu H.-Z."/>
            <person name="Ling F."/>
            <person name="Zhang R."/>
            <person name="Shi X.-G."/>
            <person name="Ren J.-P."/>
            <person name="Chen E.-F."/>
            <person name="Sun J.-M."/>
        </authorList>
    </citation>
    <scope>NUCLEOTIDE SEQUENCE</scope>
    <source>
        <strain evidence="7">Adult_tree_wgs_1</strain>
        <tissue evidence="7">Leaves</tissue>
    </source>
</reference>